<dbReference type="OrthoDB" id="271491at2157"/>
<dbReference type="Gene3D" id="1.10.390.10">
    <property type="entry name" value="Neutral Protease Domain 2"/>
    <property type="match status" value="1"/>
</dbReference>
<dbReference type="InterPro" id="IPR013783">
    <property type="entry name" value="Ig-like_fold"/>
</dbReference>
<evidence type="ECO:0000256" key="1">
    <source>
        <dbReference type="SAM" id="MobiDB-lite"/>
    </source>
</evidence>
<gene>
    <name evidence="4" type="ORF">FEJ81_00435</name>
</gene>
<dbReference type="AlphaFoldDB" id="A0A4V1FX80"/>
<keyword evidence="2" id="KW-0472">Membrane</keyword>
<dbReference type="InterPro" id="IPR027268">
    <property type="entry name" value="Peptidase_M4/M1_CTD_sf"/>
</dbReference>
<evidence type="ECO:0000313" key="4">
    <source>
        <dbReference type="EMBL" id="QCS40881.1"/>
    </source>
</evidence>
<evidence type="ECO:0000259" key="3">
    <source>
        <dbReference type="Pfam" id="PF07705"/>
    </source>
</evidence>
<keyword evidence="2" id="KW-0812">Transmembrane</keyword>
<dbReference type="Gene3D" id="2.60.40.10">
    <property type="entry name" value="Immunoglobulins"/>
    <property type="match status" value="2"/>
</dbReference>
<dbReference type="KEGG" id="nvr:FEJ81_00435"/>
<organism evidence="4 5">
    <name type="scientific">Natrinema versiforme</name>
    <dbReference type="NCBI Taxonomy" id="88724"/>
    <lineage>
        <taxon>Archaea</taxon>
        <taxon>Methanobacteriati</taxon>
        <taxon>Methanobacteriota</taxon>
        <taxon>Stenosarchaea group</taxon>
        <taxon>Halobacteria</taxon>
        <taxon>Halobacteriales</taxon>
        <taxon>Natrialbaceae</taxon>
        <taxon>Natrinema</taxon>
    </lineage>
</organism>
<evidence type="ECO:0000256" key="2">
    <source>
        <dbReference type="SAM" id="Phobius"/>
    </source>
</evidence>
<dbReference type="EMBL" id="CP040330">
    <property type="protein sequence ID" value="QCS40881.1"/>
    <property type="molecule type" value="Genomic_DNA"/>
</dbReference>
<name>A0A4V1FX80_9EURY</name>
<dbReference type="Pfam" id="PF07705">
    <property type="entry name" value="CARDB"/>
    <property type="match status" value="1"/>
</dbReference>
<feature type="domain" description="CARDB" evidence="3">
    <location>
        <begin position="495"/>
        <end position="559"/>
    </location>
</feature>
<feature type="compositionally biased region" description="Low complexity" evidence="1">
    <location>
        <begin position="39"/>
        <end position="53"/>
    </location>
</feature>
<feature type="transmembrane region" description="Helical" evidence="2">
    <location>
        <begin position="673"/>
        <end position="692"/>
    </location>
</feature>
<dbReference type="GeneID" id="40263692"/>
<proteinExistence type="predicted"/>
<dbReference type="Proteomes" id="UP000302218">
    <property type="component" value="Chromosome"/>
</dbReference>
<feature type="region of interest" description="Disordered" evidence="1">
    <location>
        <begin position="33"/>
        <end position="53"/>
    </location>
</feature>
<sequence length="695" mass="74187">MKSRVAVFAFVVLLATSLPAGAVTLESGSAIEPSATADSASGSELGSSRSLASVGTSVGADDVFHRTTVLRHRPDDPETFGTEMTFRVPDPVTEFEIELERGATVESVAGFERTGERTFQWDEETAEPTIRYAMPADQRGGGEQRGTDSSAGYTFVDTGEWGVVGVPDVAISLRRTEPVGIEETVTVDGLGATGGDIAFFGEVQEYERDVDGETFRLAVPEVVDLEESPDAILTALADASGRLEVGMRSDEVFMVAVPSDVDWGSNRGIQYGQSDAWVVEDATLDERNPVWFHEYVHVRQRFSATAVATAPEADWIVEGQADYYAGLLALESGRTEFGEFSTLLERGQRSRYTDGVLTDRSTWDDPETDYAKGALVAGEIDRRLRLATDGDRTLEDVFRTLNAREETVTQTDFLRAVEDAGGAEVRAAAERYTQTEATPEMWNRSQHEAAFGQSVAAFEYETEAESLTVAGQEWPRWSTSDLGRTDGEDRAVIAVPAGESVTIPTTVENTGKRAGTYDATLQAGGRVVDSRRGTLEPGATATHALSWTPSEPGEYTIRIGSERLTAVVRSSGSVAVTDVQHAPDGIDAGESVTATATIEAAGDRPGAAVLAFRTVDGVVAERPVAIRPGETTTVDAEIRFDEDGRYEIAVHDRVTTIDVGGGAVAGLEAVPGFGVPAALVAVAAALLGALVARHR</sequence>
<protein>
    <recommendedName>
        <fullName evidence="3">CARDB domain-containing protein</fullName>
    </recommendedName>
</protein>
<keyword evidence="2" id="KW-1133">Transmembrane helix</keyword>
<reference evidence="5" key="1">
    <citation type="submission" date="2019-05" db="EMBL/GenBank/DDBJ databases">
        <title>Genome sequence and methylation pattern of the halophilic Archaeon Natrinema versiforme BOL5-4.</title>
        <authorList>
            <person name="DasSarma P."/>
            <person name="Anton B.P."/>
            <person name="DasSarma S.L."/>
            <person name="Martinez F.L."/>
            <person name="Guzman D."/>
            <person name="Roberts R.J."/>
            <person name="DasSarma S."/>
        </authorList>
    </citation>
    <scope>NUCLEOTIDE SEQUENCE [LARGE SCALE GENOMIC DNA]</scope>
    <source>
        <strain evidence="5">BOL5-4</strain>
    </source>
</reference>
<evidence type="ECO:0000313" key="5">
    <source>
        <dbReference type="Proteomes" id="UP000302218"/>
    </source>
</evidence>
<dbReference type="RefSeq" id="WP_138243408.1">
    <property type="nucleotide sequence ID" value="NZ_CP040330.1"/>
</dbReference>
<dbReference type="InterPro" id="IPR011635">
    <property type="entry name" value="CARDB"/>
</dbReference>
<accession>A0A4V1FX80</accession>